<feature type="region of interest" description="Disordered" evidence="1">
    <location>
        <begin position="1"/>
        <end position="57"/>
    </location>
</feature>
<dbReference type="STRING" id="587636.SAMN05216199_0476"/>
<dbReference type="AlphaFoldDB" id="A0A1H9XUF0"/>
<dbReference type="EMBL" id="FOHB01000014">
    <property type="protein sequence ID" value="SES49699.1"/>
    <property type="molecule type" value="Genomic_DNA"/>
</dbReference>
<evidence type="ECO:0000313" key="2">
    <source>
        <dbReference type="EMBL" id="SES49699.1"/>
    </source>
</evidence>
<feature type="compositionally biased region" description="Gly residues" evidence="1">
    <location>
        <begin position="29"/>
        <end position="42"/>
    </location>
</feature>
<dbReference type="RefSeq" id="WP_177180484.1">
    <property type="nucleotide sequence ID" value="NZ_FOHB01000014.1"/>
</dbReference>
<evidence type="ECO:0000256" key="1">
    <source>
        <dbReference type="SAM" id="MobiDB-lite"/>
    </source>
</evidence>
<sequence length="57" mass="5344">MSEKPQDEQVPGGGLSGNEDGASSDGDSGPSGKGGGAGGKGGAPSDDEAREDEAQPG</sequence>
<gene>
    <name evidence="2" type="ORF">SAMN05216199_0476</name>
</gene>
<keyword evidence="3" id="KW-1185">Reference proteome</keyword>
<name>A0A1H9XUF0_9MICO</name>
<protein>
    <submittedName>
        <fullName evidence="2">Uncharacterized protein</fullName>
    </submittedName>
</protein>
<accession>A0A1H9XUF0</accession>
<evidence type="ECO:0000313" key="3">
    <source>
        <dbReference type="Proteomes" id="UP000199019"/>
    </source>
</evidence>
<proteinExistence type="predicted"/>
<organism evidence="2 3">
    <name type="scientific">Pedococcus cremeus</name>
    <dbReference type="NCBI Taxonomy" id="587636"/>
    <lineage>
        <taxon>Bacteria</taxon>
        <taxon>Bacillati</taxon>
        <taxon>Actinomycetota</taxon>
        <taxon>Actinomycetes</taxon>
        <taxon>Micrococcales</taxon>
        <taxon>Intrasporangiaceae</taxon>
        <taxon>Pedococcus</taxon>
    </lineage>
</organism>
<reference evidence="3" key="1">
    <citation type="submission" date="2016-10" db="EMBL/GenBank/DDBJ databases">
        <authorList>
            <person name="Varghese N."/>
            <person name="Submissions S."/>
        </authorList>
    </citation>
    <scope>NUCLEOTIDE SEQUENCE [LARGE SCALE GENOMIC DNA]</scope>
    <source>
        <strain evidence="3">CGMCC 1.6963</strain>
    </source>
</reference>
<dbReference type="Proteomes" id="UP000199019">
    <property type="component" value="Unassembled WGS sequence"/>
</dbReference>